<protein>
    <submittedName>
        <fullName evidence="2">Phage holin family protein</fullName>
    </submittedName>
</protein>
<evidence type="ECO:0000256" key="1">
    <source>
        <dbReference type="SAM" id="Phobius"/>
    </source>
</evidence>
<accession>A0A3M8LQ83</accession>
<dbReference type="AlphaFoldDB" id="A0A3M8LQ83"/>
<feature type="transmembrane region" description="Helical" evidence="1">
    <location>
        <begin position="82"/>
        <end position="105"/>
    </location>
</feature>
<keyword evidence="3" id="KW-1185">Reference proteome</keyword>
<dbReference type="RefSeq" id="WP_123044612.1">
    <property type="nucleotide sequence ID" value="NZ_RDSR01000002.1"/>
</dbReference>
<name>A0A3M8LQ83_9MICO</name>
<keyword evidence="1" id="KW-1133">Transmembrane helix</keyword>
<evidence type="ECO:0000313" key="2">
    <source>
        <dbReference type="EMBL" id="RNE66999.1"/>
    </source>
</evidence>
<dbReference type="InterPro" id="IPR009937">
    <property type="entry name" value="Phage_holin_3_6"/>
</dbReference>
<reference evidence="2 3" key="1">
    <citation type="submission" date="2018-11" db="EMBL/GenBank/DDBJ databases">
        <title>Cryobacterium sp. nov., isolated from rhizosphere soil of lettuce.</title>
        <authorList>
            <person name="Wang Y."/>
        </authorList>
    </citation>
    <scope>NUCLEOTIDE SEQUENCE [LARGE SCALE GENOMIC DNA]</scope>
    <source>
        <strain evidence="2 3">NEAU-85</strain>
    </source>
</reference>
<proteinExistence type="predicted"/>
<dbReference type="Proteomes" id="UP000279859">
    <property type="component" value="Unassembled WGS sequence"/>
</dbReference>
<evidence type="ECO:0000313" key="3">
    <source>
        <dbReference type="Proteomes" id="UP000279859"/>
    </source>
</evidence>
<keyword evidence="1" id="KW-0472">Membrane</keyword>
<dbReference type="Pfam" id="PF07332">
    <property type="entry name" value="Phage_holin_3_6"/>
    <property type="match status" value="1"/>
</dbReference>
<gene>
    <name evidence="2" type="ORF">EEJ31_01985</name>
</gene>
<dbReference type="EMBL" id="RDSR01000002">
    <property type="protein sequence ID" value="RNE66999.1"/>
    <property type="molecule type" value="Genomic_DNA"/>
</dbReference>
<keyword evidence="1" id="KW-0812">Transmembrane</keyword>
<feature type="transmembrane region" description="Helical" evidence="1">
    <location>
        <begin position="47"/>
        <end position="76"/>
    </location>
</feature>
<organism evidence="2 3">
    <name type="scientific">Cryobacterium tepidiphilum</name>
    <dbReference type="NCBI Taxonomy" id="2486026"/>
    <lineage>
        <taxon>Bacteria</taxon>
        <taxon>Bacillati</taxon>
        <taxon>Actinomycetota</taxon>
        <taxon>Actinomycetes</taxon>
        <taxon>Micrococcales</taxon>
        <taxon>Microbacteriaceae</taxon>
        <taxon>Cryobacterium</taxon>
    </lineage>
</organism>
<comment type="caution">
    <text evidence="2">The sequence shown here is derived from an EMBL/GenBank/DDBJ whole genome shotgun (WGS) entry which is preliminary data.</text>
</comment>
<sequence length="138" mass="14360">MTDTASNPKTRRSLSALLGELPSQIGDLVRAELAAFKAELTEKLKGLGIGAAMFAAAALFLFFAGCVFIATAIIALALVLPLWLSALIIAVVLLIIAVVLALVGLKKVKAATATDSNGVRASIREDIDALKGVGEYEH</sequence>
<dbReference type="OrthoDB" id="5122083at2"/>